<proteinExistence type="predicted"/>
<reference evidence="1" key="1">
    <citation type="submission" date="2020-05" db="EMBL/GenBank/DDBJ databases">
        <title>Large-scale comparative analyses of tick genomes elucidate their genetic diversity and vector capacities.</title>
        <authorList>
            <person name="Jia N."/>
            <person name="Wang J."/>
            <person name="Shi W."/>
            <person name="Du L."/>
            <person name="Sun Y."/>
            <person name="Zhan W."/>
            <person name="Jiang J."/>
            <person name="Wang Q."/>
            <person name="Zhang B."/>
            <person name="Ji P."/>
            <person name="Sakyi L.B."/>
            <person name="Cui X."/>
            <person name="Yuan T."/>
            <person name="Jiang B."/>
            <person name="Yang W."/>
            <person name="Lam T.T.-Y."/>
            <person name="Chang Q."/>
            <person name="Ding S."/>
            <person name="Wang X."/>
            <person name="Zhu J."/>
            <person name="Ruan X."/>
            <person name="Zhao L."/>
            <person name="Wei J."/>
            <person name="Que T."/>
            <person name="Du C."/>
            <person name="Cheng J."/>
            <person name="Dai P."/>
            <person name="Han X."/>
            <person name="Huang E."/>
            <person name="Gao Y."/>
            <person name="Liu J."/>
            <person name="Shao H."/>
            <person name="Ye R."/>
            <person name="Li L."/>
            <person name="Wei W."/>
            <person name="Wang X."/>
            <person name="Wang C."/>
            <person name="Yang T."/>
            <person name="Huo Q."/>
            <person name="Li W."/>
            <person name="Guo W."/>
            <person name="Chen H."/>
            <person name="Zhou L."/>
            <person name="Ni X."/>
            <person name="Tian J."/>
            <person name="Zhou Y."/>
            <person name="Sheng Y."/>
            <person name="Liu T."/>
            <person name="Pan Y."/>
            <person name="Xia L."/>
            <person name="Li J."/>
            <person name="Zhao F."/>
            <person name="Cao W."/>
        </authorList>
    </citation>
    <scope>NUCLEOTIDE SEQUENCE</scope>
    <source>
        <strain evidence="1">Dsil-2018</strain>
    </source>
</reference>
<accession>A0ACB8DJE6</accession>
<evidence type="ECO:0000313" key="1">
    <source>
        <dbReference type="EMBL" id="KAH7970822.1"/>
    </source>
</evidence>
<name>A0ACB8DJE6_DERSI</name>
<keyword evidence="2" id="KW-1185">Reference proteome</keyword>
<dbReference type="EMBL" id="CM023480">
    <property type="protein sequence ID" value="KAH7970822.1"/>
    <property type="molecule type" value="Genomic_DNA"/>
</dbReference>
<organism evidence="1 2">
    <name type="scientific">Dermacentor silvarum</name>
    <name type="common">Tick</name>
    <dbReference type="NCBI Taxonomy" id="543639"/>
    <lineage>
        <taxon>Eukaryota</taxon>
        <taxon>Metazoa</taxon>
        <taxon>Ecdysozoa</taxon>
        <taxon>Arthropoda</taxon>
        <taxon>Chelicerata</taxon>
        <taxon>Arachnida</taxon>
        <taxon>Acari</taxon>
        <taxon>Parasitiformes</taxon>
        <taxon>Ixodida</taxon>
        <taxon>Ixodoidea</taxon>
        <taxon>Ixodidae</taxon>
        <taxon>Rhipicephalinae</taxon>
        <taxon>Dermacentor</taxon>
    </lineage>
</organism>
<comment type="caution">
    <text evidence="1">The sequence shown here is derived from an EMBL/GenBank/DDBJ whole genome shotgun (WGS) entry which is preliminary data.</text>
</comment>
<dbReference type="Proteomes" id="UP000821865">
    <property type="component" value="Chromosome 11"/>
</dbReference>
<sequence length="1442" mass="159002">MRANQSYNGGADSDRFIALFSRPFFLLLLWLPYSPVFFGETGRFVGGEADALASKTGGCFWRERGCASGNTGVGLVTAVRNFRQQGPLPAAPPPPFRLCGGVHRAPTRLLGKRVPSFSPSDIPFLCVCVCPPRDSTDIEALRKPNPQAFTGLGFRTSVRKEAPRIASPFHLLGSIKPALWCATFGDRIHTRELSRDYTPPNPPRNSRATRCEAFEHPRNRNNPDETAVTFVCLRSRVVCSRALVVYSGGSGGAASSANKGVCEYGSQANSQATPYAHRDGNGSARQGPLSRPPPQVLSLGPLRGSSFLAHLWCDYDPYLVHKDRADLDMRSSRSAYSNGYSSADQHSDFGAEEAPSYLLEHLATFSVGQQYALESPKDGLRKLFQMEKSKGIWTQKMKLKLDRKWVIIIDCENGDVVERFPMSLISDPTAFTSDDPRELYNNILVFVVQDDPTSSSQQEHAEMHIFQCVRISAKEVVDDIKAFMMGKSRGRRSSHDRGSGLPPPPNVAAPEPPVNGGINVREQVSIFNAVAVSQGSPPPPSHVPMHRGGPPPHDKIEAHHARGGGYARESNDETSSTTSEKYERDVAILNHCFDDIERFIARLQHAAAAYRELERRRKSRKNKKKDLGDGMLSMRAKPPPDREFVDILQKFKLSFNLLAKLKNHIHEPNSPELVHFLFTPLAVIVDAARDCGRPGTGASLAARVVSPLLTRDALELLANCCTSKESDLWHSLGDAWVVPRDMWKGYESESYQPVFSDGWAPDCSGSDDQAPPPSQPPRMRRRSQEEVELRDVPDYHAHRGNVVSSQHDMDSRYGGSDYLNERMPGPLQASPYDRGFSPRDHMERPGTQTPSESDLQDPRDQRSELSVDSMEAGGGDPQRQWRAWAEALRDQGAKVVQVVYPRTANNDKELTVVRGEFLEILDDSRKWWKTRNIRGQVGHVPHTIVTAYHADDSGSVGYERSSSRENYDRSPYPPGGAFAEMGLEGDSSPPHDLGGDSMSSSGLGMGSPRGGGPRQPPAPADWVRRERQGKKETYDENDPYGYVERNIPPAPPMPPPEPPLRSSRAPSVVDDSVSDHYRPTSTQSDPRHASSSGQDMEVRSQHDTVQIHSGQYHSTPESTRHEFSRQVSDRQESARRSGSFVDEALPPPPNQHDTILLESTRNSDQYDGHFHARGFEPRSAHSSSHFESSTPTPPPPPLPGSADYYASKSSDLAHRRYDNPNLERRSSQRDALAMQLPPPPVEPSSSVVPEAPRRHGSASSAQPPAKAAHREDTFDEELKLRVSLGPKAGKKWGRATAVAARAAYITPESTVDEVQAWLTAKDFSDRVKGLCKELTGEHMFALTKERLEEVLAVTEAARLVSHLTVQKNLCGYKPGGKDQLSEILQMRRNRVDAGVPAFEEAPRSPTTTVVVMQKQHSATSDSTVPTAAEAETAATATTSATQ</sequence>
<protein>
    <submittedName>
        <fullName evidence="1">Uncharacterized protein</fullName>
    </submittedName>
</protein>
<evidence type="ECO:0000313" key="2">
    <source>
        <dbReference type="Proteomes" id="UP000821865"/>
    </source>
</evidence>
<gene>
    <name evidence="1" type="ORF">HPB49_015820</name>
</gene>